<reference evidence="2" key="2">
    <citation type="journal article" date="2022" name="Res Sq">
        <title>Comparative Genomics Reveals Insights into the Divergent Evolution of Astigmatic Mites and Household Pest Adaptations.</title>
        <authorList>
            <person name="Xiong Q."/>
            <person name="Wan A.T.-Y."/>
            <person name="Liu X.-Y."/>
            <person name="Fung C.S.-H."/>
            <person name="Xiao X."/>
            <person name="Malainual N."/>
            <person name="Hou J."/>
            <person name="Wang L."/>
            <person name="Wang M."/>
            <person name="Yang K."/>
            <person name="Cui Y."/>
            <person name="Leung E."/>
            <person name="Nong W."/>
            <person name="Shin S.-K."/>
            <person name="Au S."/>
            <person name="Jeong K.Y."/>
            <person name="Chew F.T."/>
            <person name="Hui J."/>
            <person name="Leung T.F."/>
            <person name="Tungtrongchitr A."/>
            <person name="Zhong N."/>
            <person name="Liu Z."/>
            <person name="Tsui S."/>
        </authorList>
    </citation>
    <scope>NUCLEOTIDE SEQUENCE</scope>
    <source>
        <strain evidence="2">Derf</strain>
        <tissue evidence="2">Whole organism</tissue>
    </source>
</reference>
<proteinExistence type="predicted"/>
<dbReference type="AlphaFoldDB" id="A0A922HPN9"/>
<keyword evidence="3" id="KW-1185">Reference proteome</keyword>
<dbReference type="EMBL" id="ASGP02000006">
    <property type="protein sequence ID" value="KAH9501660.1"/>
    <property type="molecule type" value="Genomic_DNA"/>
</dbReference>
<keyword evidence="1" id="KW-0472">Membrane</keyword>
<organism evidence="2 3">
    <name type="scientific">Dermatophagoides farinae</name>
    <name type="common">American house dust mite</name>
    <dbReference type="NCBI Taxonomy" id="6954"/>
    <lineage>
        <taxon>Eukaryota</taxon>
        <taxon>Metazoa</taxon>
        <taxon>Ecdysozoa</taxon>
        <taxon>Arthropoda</taxon>
        <taxon>Chelicerata</taxon>
        <taxon>Arachnida</taxon>
        <taxon>Acari</taxon>
        <taxon>Acariformes</taxon>
        <taxon>Sarcoptiformes</taxon>
        <taxon>Astigmata</taxon>
        <taxon>Psoroptidia</taxon>
        <taxon>Analgoidea</taxon>
        <taxon>Pyroglyphidae</taxon>
        <taxon>Dermatophagoidinae</taxon>
        <taxon>Dermatophagoides</taxon>
    </lineage>
</organism>
<comment type="caution">
    <text evidence="2">The sequence shown here is derived from an EMBL/GenBank/DDBJ whole genome shotgun (WGS) entry which is preliminary data.</text>
</comment>
<protein>
    <submittedName>
        <fullName evidence="2">Uncharacterized protein</fullName>
    </submittedName>
</protein>
<keyword evidence="1" id="KW-1133">Transmembrane helix</keyword>
<keyword evidence="1" id="KW-0812">Transmembrane</keyword>
<sequence length="104" mass="13137">MVKKKYQSNSRNRHWNFEHQQKKRRINWSFVICYTYFEYFMILKNTGQQQQQLSNIFIRMDGDKMYTSRCEIRNPQDQNHQYQTHTQSRNLHYLSIYLLYKWNE</sequence>
<evidence type="ECO:0000256" key="1">
    <source>
        <dbReference type="SAM" id="Phobius"/>
    </source>
</evidence>
<name>A0A922HPN9_DERFA</name>
<reference evidence="2" key="1">
    <citation type="submission" date="2013-05" db="EMBL/GenBank/DDBJ databases">
        <authorList>
            <person name="Yim A.K.Y."/>
            <person name="Chan T.F."/>
            <person name="Ji K.M."/>
            <person name="Liu X.Y."/>
            <person name="Zhou J.W."/>
            <person name="Li R.Q."/>
            <person name="Yang K.Y."/>
            <person name="Li J."/>
            <person name="Li M."/>
            <person name="Law P.T.W."/>
            <person name="Wu Y.L."/>
            <person name="Cai Z.L."/>
            <person name="Qin H."/>
            <person name="Bao Y."/>
            <person name="Leung R.K.K."/>
            <person name="Ng P.K.S."/>
            <person name="Zou J."/>
            <person name="Zhong X.J."/>
            <person name="Ran P.X."/>
            <person name="Zhong N.S."/>
            <person name="Liu Z.G."/>
            <person name="Tsui S.K.W."/>
        </authorList>
    </citation>
    <scope>NUCLEOTIDE SEQUENCE</scope>
    <source>
        <strain evidence="2">Derf</strain>
        <tissue evidence="2">Whole organism</tissue>
    </source>
</reference>
<gene>
    <name evidence="2" type="ORF">DERF_012493</name>
</gene>
<accession>A0A922HPN9</accession>
<evidence type="ECO:0000313" key="3">
    <source>
        <dbReference type="Proteomes" id="UP000790347"/>
    </source>
</evidence>
<evidence type="ECO:0000313" key="2">
    <source>
        <dbReference type="EMBL" id="KAH9501660.1"/>
    </source>
</evidence>
<feature type="transmembrane region" description="Helical" evidence="1">
    <location>
        <begin position="26"/>
        <end position="43"/>
    </location>
</feature>
<dbReference type="Proteomes" id="UP000790347">
    <property type="component" value="Unassembled WGS sequence"/>
</dbReference>